<feature type="region of interest" description="Disordered" evidence="1">
    <location>
        <begin position="77"/>
        <end position="125"/>
    </location>
</feature>
<evidence type="ECO:0000256" key="1">
    <source>
        <dbReference type="SAM" id="MobiDB-lite"/>
    </source>
</evidence>
<dbReference type="AlphaFoldDB" id="A0A5C5YDT7"/>
<dbReference type="EMBL" id="SJPK01000002">
    <property type="protein sequence ID" value="TWT73896.1"/>
    <property type="molecule type" value="Genomic_DNA"/>
</dbReference>
<proteinExistence type="predicted"/>
<evidence type="ECO:0000313" key="2">
    <source>
        <dbReference type="EMBL" id="TWT73896.1"/>
    </source>
</evidence>
<feature type="region of interest" description="Disordered" evidence="1">
    <location>
        <begin position="16"/>
        <end position="58"/>
    </location>
</feature>
<gene>
    <name evidence="2" type="ORF">CA85_07780</name>
</gene>
<feature type="compositionally biased region" description="Basic and acidic residues" evidence="1">
    <location>
        <begin position="114"/>
        <end position="125"/>
    </location>
</feature>
<dbReference type="Proteomes" id="UP000318053">
    <property type="component" value="Unassembled WGS sequence"/>
</dbReference>
<evidence type="ECO:0000313" key="3">
    <source>
        <dbReference type="Proteomes" id="UP000318053"/>
    </source>
</evidence>
<organism evidence="2 3">
    <name type="scientific">Allorhodopirellula solitaria</name>
    <dbReference type="NCBI Taxonomy" id="2527987"/>
    <lineage>
        <taxon>Bacteria</taxon>
        <taxon>Pseudomonadati</taxon>
        <taxon>Planctomycetota</taxon>
        <taxon>Planctomycetia</taxon>
        <taxon>Pirellulales</taxon>
        <taxon>Pirellulaceae</taxon>
        <taxon>Allorhodopirellula</taxon>
    </lineage>
</organism>
<protein>
    <submittedName>
        <fullName evidence="2">Uncharacterized protein</fullName>
    </submittedName>
</protein>
<name>A0A5C5YDT7_9BACT</name>
<dbReference type="OrthoDB" id="279839at2"/>
<feature type="compositionally biased region" description="Basic and acidic residues" evidence="1">
    <location>
        <begin position="77"/>
        <end position="94"/>
    </location>
</feature>
<feature type="compositionally biased region" description="Basic and acidic residues" evidence="1">
    <location>
        <begin position="41"/>
        <end position="50"/>
    </location>
</feature>
<comment type="caution">
    <text evidence="2">The sequence shown here is derived from an EMBL/GenBank/DDBJ whole genome shotgun (WGS) entry which is preliminary data.</text>
</comment>
<keyword evidence="3" id="KW-1185">Reference proteome</keyword>
<accession>A0A5C5YDT7</accession>
<sequence>MPNDLEEFLRQAAAMRQRKMVQRRADADRQRERRSRTRPRPYSDARREREAEDDAGYYDDLDEEVFGEQDIEILDAVHLDSDDRDRDGMPRERSLSTMARAKIRSPDRNPSQHSQERDSPADALREMFRRPDGLRQAFLIREVLNRPRF</sequence>
<dbReference type="RefSeq" id="WP_146389977.1">
    <property type="nucleotide sequence ID" value="NZ_SJPK01000002.1"/>
</dbReference>
<reference evidence="2 3" key="1">
    <citation type="submission" date="2019-02" db="EMBL/GenBank/DDBJ databases">
        <title>Deep-cultivation of Planctomycetes and their phenomic and genomic characterization uncovers novel biology.</title>
        <authorList>
            <person name="Wiegand S."/>
            <person name="Jogler M."/>
            <person name="Boedeker C."/>
            <person name="Pinto D."/>
            <person name="Vollmers J."/>
            <person name="Rivas-Marin E."/>
            <person name="Kohn T."/>
            <person name="Peeters S.H."/>
            <person name="Heuer A."/>
            <person name="Rast P."/>
            <person name="Oberbeckmann S."/>
            <person name="Bunk B."/>
            <person name="Jeske O."/>
            <person name="Meyerdierks A."/>
            <person name="Storesund J.E."/>
            <person name="Kallscheuer N."/>
            <person name="Luecker S."/>
            <person name="Lage O.M."/>
            <person name="Pohl T."/>
            <person name="Merkel B.J."/>
            <person name="Hornburger P."/>
            <person name="Mueller R.-W."/>
            <person name="Bruemmer F."/>
            <person name="Labrenz M."/>
            <person name="Spormann A.M."/>
            <person name="Op Den Camp H."/>
            <person name="Overmann J."/>
            <person name="Amann R."/>
            <person name="Jetten M.S.M."/>
            <person name="Mascher T."/>
            <person name="Medema M.H."/>
            <person name="Devos D.P."/>
            <person name="Kaster A.-K."/>
            <person name="Ovreas L."/>
            <person name="Rohde M."/>
            <person name="Galperin M.Y."/>
            <person name="Jogler C."/>
        </authorList>
    </citation>
    <scope>NUCLEOTIDE SEQUENCE [LARGE SCALE GENOMIC DNA]</scope>
    <source>
        <strain evidence="2 3">CA85</strain>
    </source>
</reference>